<dbReference type="OrthoDB" id="272512at2759"/>
<dbReference type="STRING" id="2060906.A0A0H1BN76"/>
<evidence type="ECO:0000256" key="1">
    <source>
        <dbReference type="ARBA" id="ARBA00022679"/>
    </source>
</evidence>
<evidence type="ECO:0000256" key="8">
    <source>
        <dbReference type="SAM" id="Phobius"/>
    </source>
</evidence>
<feature type="compositionally biased region" description="Low complexity" evidence="7">
    <location>
        <begin position="266"/>
        <end position="277"/>
    </location>
</feature>
<protein>
    <recommendedName>
        <fullName evidence="11">Phospholipid/glycerol acyltransferase domain-containing protein</fullName>
    </recommendedName>
</protein>
<dbReference type="PANTHER" id="PTHR23063:SF60">
    <property type="entry name" value="LYSOPHOSPHATIDIC ACID:OLEOYL-COA ACYLTRANSFERASE 1"/>
    <property type="match status" value="1"/>
</dbReference>
<keyword evidence="5 8" id="KW-0472">Membrane</keyword>
<dbReference type="CDD" id="cd06551">
    <property type="entry name" value="LPLAT"/>
    <property type="match status" value="1"/>
</dbReference>
<proteinExistence type="predicted"/>
<comment type="caution">
    <text evidence="9">The sequence shown here is derived from an EMBL/GenBank/DDBJ whole genome shotgun (WGS) entry which is preliminary data.</text>
</comment>
<keyword evidence="3 8" id="KW-1133">Transmembrane helix</keyword>
<dbReference type="PANTHER" id="PTHR23063">
    <property type="entry name" value="PHOSPHOLIPID ACYLTRANSFERASE"/>
    <property type="match status" value="1"/>
</dbReference>
<keyword evidence="1" id="KW-0808">Transferase</keyword>
<evidence type="ECO:0000256" key="5">
    <source>
        <dbReference type="ARBA" id="ARBA00023136"/>
    </source>
</evidence>
<evidence type="ECO:0000313" key="10">
    <source>
        <dbReference type="Proteomes" id="UP000053573"/>
    </source>
</evidence>
<dbReference type="EMBL" id="LDEV01000582">
    <property type="protein sequence ID" value="KLJ12984.1"/>
    <property type="molecule type" value="Genomic_DNA"/>
</dbReference>
<keyword evidence="4" id="KW-0443">Lipid metabolism</keyword>
<evidence type="ECO:0000313" key="9">
    <source>
        <dbReference type="EMBL" id="KLJ12984.1"/>
    </source>
</evidence>
<evidence type="ECO:0000256" key="4">
    <source>
        <dbReference type="ARBA" id="ARBA00023098"/>
    </source>
</evidence>
<organism evidence="9 10">
    <name type="scientific">Blastomyces silverae</name>
    <dbReference type="NCBI Taxonomy" id="2060906"/>
    <lineage>
        <taxon>Eukaryota</taxon>
        <taxon>Fungi</taxon>
        <taxon>Dikarya</taxon>
        <taxon>Ascomycota</taxon>
        <taxon>Pezizomycotina</taxon>
        <taxon>Eurotiomycetes</taxon>
        <taxon>Eurotiomycetidae</taxon>
        <taxon>Onygenales</taxon>
        <taxon>Ajellomycetaceae</taxon>
        <taxon>Blastomyces</taxon>
    </lineage>
</organism>
<name>A0A0H1BN76_9EURO</name>
<dbReference type="Proteomes" id="UP000053573">
    <property type="component" value="Unassembled WGS sequence"/>
</dbReference>
<evidence type="ECO:0008006" key="11">
    <source>
        <dbReference type="Google" id="ProtNLM"/>
    </source>
</evidence>
<reference evidence="10" key="1">
    <citation type="journal article" date="2015" name="PLoS Genet.">
        <title>The dynamic genome and transcriptome of the human fungal pathogen Blastomyces and close relative Emmonsia.</title>
        <authorList>
            <person name="Munoz J.F."/>
            <person name="Gauthier G.M."/>
            <person name="Desjardins C.A."/>
            <person name="Gallo J.E."/>
            <person name="Holder J."/>
            <person name="Sullivan T.D."/>
            <person name="Marty A.J."/>
            <person name="Carmen J.C."/>
            <person name="Chen Z."/>
            <person name="Ding L."/>
            <person name="Gujja S."/>
            <person name="Magrini V."/>
            <person name="Misas E."/>
            <person name="Mitreva M."/>
            <person name="Priest M."/>
            <person name="Saif S."/>
            <person name="Whiston E.A."/>
            <person name="Young S."/>
            <person name="Zeng Q."/>
            <person name="Goldman W.E."/>
            <person name="Mardis E.R."/>
            <person name="Taylor J.W."/>
            <person name="McEwen J.G."/>
            <person name="Clay O.K."/>
            <person name="Klein B.S."/>
            <person name="Cuomo C.A."/>
        </authorList>
    </citation>
    <scope>NUCLEOTIDE SEQUENCE [LARGE SCALE GENOMIC DNA]</scope>
    <source>
        <strain evidence="10">UAMH 139</strain>
    </source>
</reference>
<keyword evidence="2 8" id="KW-0812">Transmembrane</keyword>
<evidence type="ECO:0000256" key="3">
    <source>
        <dbReference type="ARBA" id="ARBA00022989"/>
    </source>
</evidence>
<dbReference type="GO" id="GO:0016746">
    <property type="term" value="F:acyltransferase activity"/>
    <property type="evidence" value="ECO:0007669"/>
    <property type="project" value="UniProtKB-KW"/>
</dbReference>
<evidence type="ECO:0000256" key="7">
    <source>
        <dbReference type="SAM" id="MobiDB-lite"/>
    </source>
</evidence>
<feature type="region of interest" description="Disordered" evidence="7">
    <location>
        <begin position="260"/>
        <end position="284"/>
    </location>
</feature>
<evidence type="ECO:0000256" key="6">
    <source>
        <dbReference type="ARBA" id="ARBA00023315"/>
    </source>
</evidence>
<evidence type="ECO:0000256" key="2">
    <source>
        <dbReference type="ARBA" id="ARBA00022692"/>
    </source>
</evidence>
<gene>
    <name evidence="9" type="ORF">EMPG_12054</name>
</gene>
<dbReference type="AlphaFoldDB" id="A0A0H1BN76"/>
<keyword evidence="10" id="KW-1185">Reference proteome</keyword>
<sequence>MEKFSQFRDRGSGIAPFLPIPSQPSGIYLPFHIFLFCMRLPLLITAFLAYFCVLQWLPIGSLGKKASLWVMLGIPGIWWIDLQIDGVKKGSLASQHSSRLPGPASVIASSFTSPIDALYLAAIFDPIFTVSYPFTCKVQQISLVQAILRAFASPEVKPPADARLVDIATLIKRHPNSPIVIFPECTTTNGKGILQMSPSLVAVSAVTRIFPVSLRYSPADITTPIPQSYRSFLWNLLSKPTHCIRVRIAESILLPMSGMKDTKSAKNNNNNNNTNKNIEGPDSGQPSYDYNYFDTLDAKLAESFVDLDASLTSGEQALLNQVGESLARLGRVRRVGLGAKDKQQFVKLWTAGRRK</sequence>
<accession>A0A0H1BN76</accession>
<keyword evidence="6" id="KW-0012">Acyltransferase</keyword>
<dbReference type="GO" id="GO:0006629">
    <property type="term" value="P:lipid metabolic process"/>
    <property type="evidence" value="ECO:0007669"/>
    <property type="project" value="UniProtKB-KW"/>
</dbReference>
<feature type="transmembrane region" description="Helical" evidence="8">
    <location>
        <begin position="27"/>
        <end position="54"/>
    </location>
</feature>